<protein>
    <submittedName>
        <fullName evidence="1">Uncharacterized protein</fullName>
    </submittedName>
</protein>
<dbReference type="AlphaFoldDB" id="A0A7U3YJ16"/>
<proteinExistence type="predicted"/>
<dbReference type="EMBL" id="CP002364">
    <property type="protein sequence ID" value="ADW16303.1"/>
    <property type="molecule type" value="Genomic_DNA"/>
</dbReference>
<accession>A0A7U3YJ16</accession>
<dbReference type="KEGG" id="dpr:Despr_0109"/>
<reference evidence="1 2" key="1">
    <citation type="journal article" date="2011" name="Stand. Genomic Sci.">
        <title>Complete genome sequence of Desulfobulbus propionicus type strain (1pr3).</title>
        <authorList>
            <person name="Pagani I."/>
            <person name="Lapidus A."/>
            <person name="Nolan M."/>
            <person name="Lucas S."/>
            <person name="Hammon N."/>
            <person name="Deshpande S."/>
            <person name="Cheng J.F."/>
            <person name="Chertkov O."/>
            <person name="Davenport K."/>
            <person name="Tapia R."/>
            <person name="Han C."/>
            <person name="Goodwin L."/>
            <person name="Pitluck S."/>
            <person name="Liolios K."/>
            <person name="Mavromatis K."/>
            <person name="Ivanova N."/>
            <person name="Mikhailova N."/>
            <person name="Pati A."/>
            <person name="Chen A."/>
            <person name="Palaniappan K."/>
            <person name="Land M."/>
            <person name="Hauser L."/>
            <person name="Chang Y.J."/>
            <person name="Jeffries C.D."/>
            <person name="Detter J.C."/>
            <person name="Brambilla E."/>
            <person name="Kannan K.P."/>
            <person name="Djao O.D."/>
            <person name="Rohde M."/>
            <person name="Pukall R."/>
            <person name="Spring S."/>
            <person name="Goker M."/>
            <person name="Sikorski J."/>
            <person name="Woyke T."/>
            <person name="Bristow J."/>
            <person name="Eisen J.A."/>
            <person name="Markowitz V."/>
            <person name="Hugenholtz P."/>
            <person name="Kyrpides N.C."/>
            <person name="Klenk H.P."/>
        </authorList>
    </citation>
    <scope>NUCLEOTIDE SEQUENCE [LARGE SCALE GENOMIC DNA]</scope>
    <source>
        <strain evidence="2">ATCC 33891 / DSM 2032 / 1pr3</strain>
    </source>
</reference>
<evidence type="ECO:0000313" key="1">
    <source>
        <dbReference type="EMBL" id="ADW16303.1"/>
    </source>
</evidence>
<keyword evidence="2" id="KW-1185">Reference proteome</keyword>
<name>A0A7U3YJ16_DESPD</name>
<sequence>MVRPIPELHPVWSAKTLRDTSPDGTKDRGLMNRRFLLLIVLLLLLASQSVLAQEPPQSLLDRQVRSVYYETDSYGSQPLRVTLGELIKHGLLPGDWDLVADTVWHYIVPTGDHGGRVRFEFTVITDPQWRHLFTNEVIVTGLQVGGRDLPRPEIWAVLLPLAVEVRARVRLPAESQASTLAWKAVLKP</sequence>
<organism evidence="1 2">
    <name type="scientific">Desulfobulbus propionicus (strain ATCC 33891 / DSM 2032 / VKM B-1956 / 1pr3)</name>
    <dbReference type="NCBI Taxonomy" id="577650"/>
    <lineage>
        <taxon>Bacteria</taxon>
        <taxon>Pseudomonadati</taxon>
        <taxon>Thermodesulfobacteriota</taxon>
        <taxon>Desulfobulbia</taxon>
        <taxon>Desulfobulbales</taxon>
        <taxon>Desulfobulbaceae</taxon>
        <taxon>Desulfobulbus</taxon>
    </lineage>
</organism>
<evidence type="ECO:0000313" key="2">
    <source>
        <dbReference type="Proteomes" id="UP000006365"/>
    </source>
</evidence>
<gene>
    <name evidence="1" type="ordered locus">Despr_0109</name>
</gene>
<dbReference type="Proteomes" id="UP000006365">
    <property type="component" value="Chromosome"/>
</dbReference>